<feature type="region of interest" description="Disordered" evidence="6">
    <location>
        <begin position="113"/>
        <end position="170"/>
    </location>
</feature>
<feature type="region of interest" description="Disordered" evidence="6">
    <location>
        <begin position="654"/>
        <end position="735"/>
    </location>
</feature>
<evidence type="ECO:0000256" key="5">
    <source>
        <dbReference type="ARBA" id="ARBA00023242"/>
    </source>
</evidence>
<feature type="domain" description="Myb-like" evidence="7">
    <location>
        <begin position="402"/>
        <end position="454"/>
    </location>
</feature>
<sequence>MSDTETDSDNDFLQDIQALKRACSLTGLKTDDVIPKSSSLDDNDDDDDMELLRDIKKRFSIPKNKKEEEVVMKPLNTILPDEGDNIDDDEDYGGDIETLRAIQRRFSQYNDCTSNGMESSVQRSEKQVGATKNLDLGKESSPNFFVTRNNNRQGFPDSVDGRAADNPISSNLTSATNVSEGHEPGSELVPAGDCGFPASAQAFVEAIKKNRTYQKFLRDKLIKVEARLEENKKLRERVKFLKGFQVDCKKRTGRALSHKKDPRFQLISVPKLRANASKKKDTRTHPINQGPAQNPQVAIYKEAMLKYSVSLSGEPWSKADNENLKKGIKQQIQEMMMQNLFSAEDPNSSNLDRMITRIKKREITPEEIRSFLPKVNWEQLASMYLTGRSGPECESRWRNCEDPLINRGQWTNVEEKQMLHCFSNRGFSNWIDIAKELKTNRTPYQCLARFQRSLNPSILNKEWTPTEDEELRKAVAEYGETNWQLVASVLSGRTGTQCSNRWKNSLNPLRARVGRWDSDEDKRLKIAVRLFGAKNWNKITKFVPGRTQVQCRERWVNCLDPSLKVDKWTEEEDMKLKAAVEEHNHSWARIAACIPPRTDSQCRRRWMVLLPHQVLVLKAAKEIEKRCFVSNFVDREEERPQLTYKDFNKPLLLESGPKANEDNITSKDKKRRTVGKDRPRRAKKVAHTRKARKLADEDDVENNDGQADVTSNGDGENCEVEKEATGSWKSQGKERSIKVWTRRARQVTRTTKVLKLIDEDVGEDNDGHGDITSNGGLTQQSLKNKANTSLKDAGLLEHDNGEGIRTFDGDNCEIKKKPTRKRKQKQRGNDEHEEMDENCEPGPISKKKSTKESVLSKLIDEDDGHGDITSNGRVTRKSLKNKANTSLNGEGTRTFDGDNCEIKKKPTWKRKQRVNDEREEMDANCEPGPTSKRSVVPPQRNKRDSFSESRSSRVPVMVKDVPSRNESCFSQVILKSMSGDGPQAKTLKKCKVSCKLPNGTNGNHSRGRKRKIDIENSIRKREAVDGSGGFGEIVFEDEETFDHFLSKVKKRRLDHLEK</sequence>
<feature type="compositionally biased region" description="Basic and acidic residues" evidence="6">
    <location>
        <begin position="893"/>
        <end position="904"/>
    </location>
</feature>
<feature type="domain" description="Myb-like" evidence="7">
    <location>
        <begin position="514"/>
        <end position="559"/>
    </location>
</feature>
<feature type="compositionally biased region" description="Basic residues" evidence="6">
    <location>
        <begin position="817"/>
        <end position="826"/>
    </location>
</feature>
<feature type="compositionally biased region" description="Polar residues" evidence="6">
    <location>
        <begin position="703"/>
        <end position="714"/>
    </location>
</feature>
<reference evidence="9" key="1">
    <citation type="journal article" date="2022" name="Int. J. Mol. Sci.">
        <title>Draft Genome of Tanacetum Coccineum: Genomic Comparison of Closely Related Tanacetum-Family Plants.</title>
        <authorList>
            <person name="Yamashiro T."/>
            <person name="Shiraishi A."/>
            <person name="Nakayama K."/>
            <person name="Satake H."/>
        </authorList>
    </citation>
    <scope>NUCLEOTIDE SEQUENCE</scope>
</reference>
<dbReference type="PROSITE" id="PS51294">
    <property type="entry name" value="HTH_MYB"/>
    <property type="match status" value="4"/>
</dbReference>
<evidence type="ECO:0000259" key="7">
    <source>
        <dbReference type="PROSITE" id="PS50090"/>
    </source>
</evidence>
<reference evidence="9" key="2">
    <citation type="submission" date="2022-01" db="EMBL/GenBank/DDBJ databases">
        <authorList>
            <person name="Yamashiro T."/>
            <person name="Shiraishi A."/>
            <person name="Satake H."/>
            <person name="Nakayama K."/>
        </authorList>
    </citation>
    <scope>NUCLEOTIDE SEQUENCE</scope>
</reference>
<dbReference type="Proteomes" id="UP001151760">
    <property type="component" value="Unassembled WGS sequence"/>
</dbReference>
<feature type="domain" description="Myb-like" evidence="7">
    <location>
        <begin position="455"/>
        <end position="506"/>
    </location>
</feature>
<feature type="domain" description="HTH myb-type" evidence="8">
    <location>
        <begin position="514"/>
        <end position="559"/>
    </location>
</feature>
<dbReference type="EMBL" id="BQNB010013761">
    <property type="protein sequence ID" value="GJT19958.1"/>
    <property type="molecule type" value="Genomic_DNA"/>
</dbReference>
<keyword evidence="5" id="KW-0539">Nucleus</keyword>
<feature type="domain" description="HTH myb-type" evidence="8">
    <location>
        <begin position="455"/>
        <end position="510"/>
    </location>
</feature>
<dbReference type="InterPro" id="IPR009057">
    <property type="entry name" value="Homeodomain-like_sf"/>
</dbReference>
<feature type="domain" description="HTH myb-type" evidence="8">
    <location>
        <begin position="560"/>
        <end position="614"/>
    </location>
</feature>
<dbReference type="CDD" id="cd00167">
    <property type="entry name" value="SANT"/>
    <property type="match status" value="3"/>
</dbReference>
<keyword evidence="2" id="KW-0805">Transcription regulation</keyword>
<dbReference type="PANTHER" id="PTHR46621:SF1">
    <property type="entry name" value="SNRNA-ACTIVATING PROTEIN COMPLEX SUBUNIT 4"/>
    <property type="match status" value="1"/>
</dbReference>
<organism evidence="9 10">
    <name type="scientific">Tanacetum coccineum</name>
    <dbReference type="NCBI Taxonomy" id="301880"/>
    <lineage>
        <taxon>Eukaryota</taxon>
        <taxon>Viridiplantae</taxon>
        <taxon>Streptophyta</taxon>
        <taxon>Embryophyta</taxon>
        <taxon>Tracheophyta</taxon>
        <taxon>Spermatophyta</taxon>
        <taxon>Magnoliopsida</taxon>
        <taxon>eudicotyledons</taxon>
        <taxon>Gunneridae</taxon>
        <taxon>Pentapetalae</taxon>
        <taxon>asterids</taxon>
        <taxon>campanulids</taxon>
        <taxon>Asterales</taxon>
        <taxon>Asteraceae</taxon>
        <taxon>Asteroideae</taxon>
        <taxon>Anthemideae</taxon>
        <taxon>Anthemidinae</taxon>
        <taxon>Tanacetum</taxon>
    </lineage>
</organism>
<keyword evidence="10" id="KW-1185">Reference proteome</keyword>
<comment type="caution">
    <text evidence="9">The sequence shown here is derived from an EMBL/GenBank/DDBJ whole genome shotgun (WGS) entry which is preliminary data.</text>
</comment>
<evidence type="ECO:0000256" key="2">
    <source>
        <dbReference type="ARBA" id="ARBA00023015"/>
    </source>
</evidence>
<proteinExistence type="predicted"/>
<dbReference type="Gene3D" id="1.10.10.60">
    <property type="entry name" value="Homeodomain-like"/>
    <property type="match status" value="4"/>
</dbReference>
<keyword evidence="3" id="KW-0238">DNA-binding</keyword>
<dbReference type="InterPro" id="IPR001005">
    <property type="entry name" value="SANT/Myb"/>
</dbReference>
<feature type="compositionally biased region" description="Basic and acidic residues" evidence="6">
    <location>
        <begin position="799"/>
        <end position="816"/>
    </location>
</feature>
<feature type="domain" description="Myb-like" evidence="7">
    <location>
        <begin position="560"/>
        <end position="610"/>
    </location>
</feature>
<dbReference type="SUPFAM" id="SSF46689">
    <property type="entry name" value="Homeodomain-like"/>
    <property type="match status" value="3"/>
</dbReference>
<dbReference type="Pfam" id="PF13921">
    <property type="entry name" value="Myb_DNA-bind_6"/>
    <property type="match status" value="1"/>
</dbReference>
<dbReference type="InterPro" id="IPR017930">
    <property type="entry name" value="Myb_dom"/>
</dbReference>
<dbReference type="PANTHER" id="PTHR46621">
    <property type="entry name" value="SNRNA-ACTIVATING PROTEIN COMPLEX SUBUNIT 4"/>
    <property type="match status" value="1"/>
</dbReference>
<feature type="compositionally biased region" description="Polar residues" evidence="6">
    <location>
        <begin position="881"/>
        <end position="891"/>
    </location>
</feature>
<evidence type="ECO:0000256" key="6">
    <source>
        <dbReference type="SAM" id="MobiDB-lite"/>
    </source>
</evidence>
<evidence type="ECO:0000313" key="9">
    <source>
        <dbReference type="EMBL" id="GJT19958.1"/>
    </source>
</evidence>
<feature type="compositionally biased region" description="Polar residues" evidence="6">
    <location>
        <begin position="140"/>
        <end position="153"/>
    </location>
</feature>
<gene>
    <name evidence="9" type="ORF">Tco_0878664</name>
</gene>
<keyword evidence="4" id="KW-0804">Transcription</keyword>
<dbReference type="Pfam" id="PF00249">
    <property type="entry name" value="Myb_DNA-binding"/>
    <property type="match status" value="2"/>
</dbReference>
<feature type="compositionally biased region" description="Basic and acidic residues" evidence="6">
    <location>
        <begin position="941"/>
        <end position="951"/>
    </location>
</feature>
<comment type="subcellular location">
    <subcellularLocation>
        <location evidence="1">Nucleus</location>
    </subcellularLocation>
</comment>
<feature type="compositionally biased region" description="Basic residues" evidence="6">
    <location>
        <begin position="668"/>
        <end position="692"/>
    </location>
</feature>
<dbReference type="SMART" id="SM00717">
    <property type="entry name" value="SANT"/>
    <property type="match status" value="5"/>
</dbReference>
<evidence type="ECO:0000259" key="8">
    <source>
        <dbReference type="PROSITE" id="PS51294"/>
    </source>
</evidence>
<dbReference type="PROSITE" id="PS50090">
    <property type="entry name" value="MYB_LIKE"/>
    <property type="match status" value="4"/>
</dbReference>
<feature type="region of interest" description="Disordered" evidence="6">
    <location>
        <begin position="799"/>
        <end position="955"/>
    </location>
</feature>
<dbReference type="InterPro" id="IPR051575">
    <property type="entry name" value="Myb-like_DNA-bd"/>
</dbReference>
<protein>
    <submittedName>
        <fullName evidence="9">Myb domain protein 4r1</fullName>
    </submittedName>
</protein>
<feature type="compositionally biased region" description="Polar residues" evidence="6">
    <location>
        <begin position="113"/>
        <end position="122"/>
    </location>
</feature>
<evidence type="ECO:0000256" key="3">
    <source>
        <dbReference type="ARBA" id="ARBA00023125"/>
    </source>
</evidence>
<accession>A0ABQ5C057</accession>
<evidence type="ECO:0000313" key="10">
    <source>
        <dbReference type="Proteomes" id="UP001151760"/>
    </source>
</evidence>
<evidence type="ECO:0000256" key="1">
    <source>
        <dbReference type="ARBA" id="ARBA00004123"/>
    </source>
</evidence>
<evidence type="ECO:0000256" key="4">
    <source>
        <dbReference type="ARBA" id="ARBA00023163"/>
    </source>
</evidence>
<feature type="domain" description="HTH myb-type" evidence="8">
    <location>
        <begin position="402"/>
        <end position="454"/>
    </location>
</feature>
<name>A0ABQ5C057_9ASTR</name>